<dbReference type="SUPFAM" id="SSF53328">
    <property type="entry name" value="Formyltransferase"/>
    <property type="match status" value="1"/>
</dbReference>
<dbReference type="PANTHER" id="PTHR11138">
    <property type="entry name" value="METHIONYL-TRNA FORMYLTRANSFERASE"/>
    <property type="match status" value="1"/>
</dbReference>
<comment type="caution">
    <text evidence="9">The sequence shown here is derived from an EMBL/GenBank/DDBJ whole genome shotgun (WGS) entry which is preliminary data.</text>
</comment>
<evidence type="ECO:0000313" key="9">
    <source>
        <dbReference type="EMBL" id="KXZ58101.1"/>
    </source>
</evidence>
<dbReference type="SUPFAM" id="SSF50486">
    <property type="entry name" value="FMT C-terminal domain-like"/>
    <property type="match status" value="1"/>
</dbReference>
<dbReference type="Pfam" id="PF00551">
    <property type="entry name" value="Formyl_trans_N"/>
    <property type="match status" value="1"/>
</dbReference>
<reference evidence="9 10" key="1">
    <citation type="submission" date="2016-01" db="EMBL/GenBank/DDBJ databases">
        <title>Use of Whole Genome Sequencing to ascertain that Brevibacterium massiliense (Roux, Raoult 2009) is a later heterotypic synonym of Brevibacterium ravenspurgense (Mages 2008).</title>
        <authorList>
            <person name="Bernier A.-M."/>
            <person name="Burdz T."/>
            <person name="Huynh C."/>
            <person name="Pachecho A.L."/>
            <person name="Wiebe D."/>
            <person name="Bonner C."/>
            <person name="Bernard K."/>
        </authorList>
    </citation>
    <scope>NUCLEOTIDE SEQUENCE [LARGE SCALE GENOMIC DNA]</scope>
    <source>
        <strain evidence="9 10">CCUG56047</strain>
    </source>
</reference>
<comment type="similarity">
    <text evidence="1 5">Belongs to the Fmt family.</text>
</comment>
<comment type="function">
    <text evidence="5">Attaches a formyl group to the free amino group of methionyl-tRNA(fMet). The formyl group appears to play a dual role in the initiator identity of N-formylmethionyl-tRNA by promoting its recognition by IF2 and preventing the misappropriation of this tRNA by the elongation apparatus.</text>
</comment>
<evidence type="ECO:0000256" key="5">
    <source>
        <dbReference type="HAMAP-Rule" id="MF_00182"/>
    </source>
</evidence>
<dbReference type="EC" id="2.1.2.9" evidence="2 5"/>
<evidence type="ECO:0000256" key="1">
    <source>
        <dbReference type="ARBA" id="ARBA00010699"/>
    </source>
</evidence>
<dbReference type="Proteomes" id="UP000243589">
    <property type="component" value="Unassembled WGS sequence"/>
</dbReference>
<dbReference type="Pfam" id="PF02911">
    <property type="entry name" value="Formyl_trans_C"/>
    <property type="match status" value="1"/>
</dbReference>
<proteinExistence type="inferred from homology"/>
<comment type="catalytic activity">
    <reaction evidence="5">
        <text>L-methionyl-tRNA(fMet) + (6R)-10-formyltetrahydrofolate = N-formyl-L-methionyl-tRNA(fMet) + (6S)-5,6,7,8-tetrahydrofolate + H(+)</text>
        <dbReference type="Rhea" id="RHEA:24380"/>
        <dbReference type="Rhea" id="RHEA-COMP:9952"/>
        <dbReference type="Rhea" id="RHEA-COMP:9953"/>
        <dbReference type="ChEBI" id="CHEBI:15378"/>
        <dbReference type="ChEBI" id="CHEBI:57453"/>
        <dbReference type="ChEBI" id="CHEBI:78530"/>
        <dbReference type="ChEBI" id="CHEBI:78844"/>
        <dbReference type="ChEBI" id="CHEBI:195366"/>
        <dbReference type="EC" id="2.1.2.9"/>
    </reaction>
</comment>
<keyword evidence="10" id="KW-1185">Reference proteome</keyword>
<dbReference type="AlphaFoldDB" id="A0A150H7U9"/>
<feature type="region of interest" description="Disordered" evidence="6">
    <location>
        <begin position="219"/>
        <end position="259"/>
    </location>
</feature>
<dbReference type="GO" id="GO:0005829">
    <property type="term" value="C:cytosol"/>
    <property type="evidence" value="ECO:0007669"/>
    <property type="project" value="TreeGrafter"/>
</dbReference>
<dbReference type="PATRIC" id="fig|479117.4.peg.1134"/>
<dbReference type="RefSeq" id="WP_062021162.1">
    <property type="nucleotide sequence ID" value="NZ_LQQC01000010.1"/>
</dbReference>
<evidence type="ECO:0000313" key="10">
    <source>
        <dbReference type="Proteomes" id="UP000243589"/>
    </source>
</evidence>
<dbReference type="InterPro" id="IPR011034">
    <property type="entry name" value="Formyl_transferase-like_C_sf"/>
</dbReference>
<evidence type="ECO:0000256" key="4">
    <source>
        <dbReference type="ARBA" id="ARBA00022917"/>
    </source>
</evidence>
<keyword evidence="4 5" id="KW-0648">Protein biosynthesis</keyword>
<feature type="binding site" evidence="5">
    <location>
        <begin position="107"/>
        <end position="110"/>
    </location>
    <ligand>
        <name>(6S)-5,6,7,8-tetrahydrofolate</name>
        <dbReference type="ChEBI" id="CHEBI:57453"/>
    </ligand>
</feature>
<dbReference type="Gene3D" id="3.40.50.12230">
    <property type="match status" value="1"/>
</dbReference>
<dbReference type="HAMAP" id="MF_00182">
    <property type="entry name" value="Formyl_trans"/>
    <property type="match status" value="1"/>
</dbReference>
<dbReference type="PANTHER" id="PTHR11138:SF5">
    <property type="entry name" value="METHIONYL-TRNA FORMYLTRANSFERASE, MITOCHONDRIAL"/>
    <property type="match status" value="1"/>
</dbReference>
<dbReference type="InterPro" id="IPR002376">
    <property type="entry name" value="Formyl_transf_N"/>
</dbReference>
<accession>A0A150H7U9</accession>
<evidence type="ECO:0000256" key="2">
    <source>
        <dbReference type="ARBA" id="ARBA00012261"/>
    </source>
</evidence>
<feature type="domain" description="Formyl transferase N-terminal" evidence="7">
    <location>
        <begin position="7"/>
        <end position="163"/>
    </location>
</feature>
<sequence>MRILFAGTPEPAVPSLRAVASQHSVAAVLTRPDAPVGRKRVLTPSPVKMAAQELGLPVIEASRLVGDVVTQIEELKVDAVAVVAYGALAGPRSLAAARLGWYNLHFSLLPDYRGAAPVQRALIDGHTTSGVTVFRLDEGMDTGDIVSALELPLDHVDAGAALADYADKGAAVLADALSAVENGTAQFTRQPTEGTLAPKITAADAHLDFQQPAEQLIARSRGTSPAPGPWSTIDGKRTKLGPLAPAEGSLEPGHTASADGGMLIGTGSHPVFIETIQPFGKQRMAAADFLRGNPGVSFDLGEGA</sequence>
<name>A0A150H7U9_9MICO</name>
<evidence type="ECO:0000259" key="7">
    <source>
        <dbReference type="Pfam" id="PF00551"/>
    </source>
</evidence>
<feature type="domain" description="Formyl transferase C-terminal" evidence="8">
    <location>
        <begin position="199"/>
        <end position="293"/>
    </location>
</feature>
<dbReference type="InterPro" id="IPR005793">
    <property type="entry name" value="Formyl_trans_C"/>
</dbReference>
<dbReference type="GO" id="GO:0004479">
    <property type="term" value="F:methionyl-tRNA formyltransferase activity"/>
    <property type="evidence" value="ECO:0007669"/>
    <property type="project" value="UniProtKB-UniRule"/>
</dbReference>
<dbReference type="EMBL" id="LQQC01000010">
    <property type="protein sequence ID" value="KXZ58101.1"/>
    <property type="molecule type" value="Genomic_DNA"/>
</dbReference>
<keyword evidence="3 5" id="KW-0808">Transferase</keyword>
<protein>
    <recommendedName>
        <fullName evidence="2 5">Methionyl-tRNA formyltransferase</fullName>
        <ecNumber evidence="2 5">2.1.2.9</ecNumber>
    </recommendedName>
</protein>
<evidence type="ECO:0000256" key="6">
    <source>
        <dbReference type="SAM" id="MobiDB-lite"/>
    </source>
</evidence>
<dbReference type="InterPro" id="IPR036477">
    <property type="entry name" value="Formyl_transf_N_sf"/>
</dbReference>
<organism evidence="9 10">
    <name type="scientific">Brevibacterium ravenspurgense</name>
    <dbReference type="NCBI Taxonomy" id="479117"/>
    <lineage>
        <taxon>Bacteria</taxon>
        <taxon>Bacillati</taxon>
        <taxon>Actinomycetota</taxon>
        <taxon>Actinomycetes</taxon>
        <taxon>Micrococcales</taxon>
        <taxon>Brevibacteriaceae</taxon>
        <taxon>Brevibacterium</taxon>
    </lineage>
</organism>
<dbReference type="InterPro" id="IPR044135">
    <property type="entry name" value="Met-tRNA-FMT_C"/>
</dbReference>
<dbReference type="InterPro" id="IPR005794">
    <property type="entry name" value="Fmt"/>
</dbReference>
<dbReference type="CDD" id="cd08646">
    <property type="entry name" value="FMT_core_Met-tRNA-FMT_N"/>
    <property type="match status" value="1"/>
</dbReference>
<evidence type="ECO:0000256" key="3">
    <source>
        <dbReference type="ARBA" id="ARBA00022679"/>
    </source>
</evidence>
<gene>
    <name evidence="5 9" type="primary">fmt</name>
    <name evidence="9" type="ORF">Bravens_01137</name>
</gene>
<dbReference type="InterPro" id="IPR041711">
    <property type="entry name" value="Met-tRNA-FMT_N"/>
</dbReference>
<evidence type="ECO:0000259" key="8">
    <source>
        <dbReference type="Pfam" id="PF02911"/>
    </source>
</evidence>
<dbReference type="CDD" id="cd08704">
    <property type="entry name" value="Met_tRNA_FMT_C"/>
    <property type="match status" value="1"/>
</dbReference>